<dbReference type="AlphaFoldDB" id="D2TI98"/>
<gene>
    <name evidence="1" type="ordered locus">ROD_14611</name>
</gene>
<proteinExistence type="predicted"/>
<evidence type="ECO:0000313" key="2">
    <source>
        <dbReference type="Proteomes" id="UP000001889"/>
    </source>
</evidence>
<reference evidence="1 2" key="1">
    <citation type="journal article" date="2010" name="J. Bacteriol.">
        <title>The Citrobacter rodentium genome sequence reveals convergent evolution with human pathogenic Escherichia coli.</title>
        <authorList>
            <person name="Petty N.K."/>
            <person name="Bulgin R."/>
            <person name="Crepin V.F."/>
            <person name="Cerdeno-Tarraga A.M."/>
            <person name="Schroeder G.N."/>
            <person name="Quail M.A."/>
            <person name="Lennard N."/>
            <person name="Corton C."/>
            <person name="Barron A."/>
            <person name="Clark L."/>
            <person name="Toribio A.L."/>
            <person name="Parkhill J."/>
            <person name="Dougan G."/>
            <person name="Frankel G."/>
            <person name="Thomson N.R."/>
        </authorList>
    </citation>
    <scope>NUCLEOTIDE SEQUENCE [LARGE SCALE GENOMIC DNA]</scope>
    <source>
        <strain evidence="1 2">ICC168</strain>
    </source>
</reference>
<keyword evidence="2" id="KW-1185">Reference proteome</keyword>
<name>D2TI98_CITRI</name>
<organism evidence="1 2">
    <name type="scientific">Citrobacter rodentium (strain ICC168)</name>
    <name type="common">Citrobacter freundii biotype 4280</name>
    <dbReference type="NCBI Taxonomy" id="637910"/>
    <lineage>
        <taxon>Bacteria</taxon>
        <taxon>Pseudomonadati</taxon>
        <taxon>Pseudomonadota</taxon>
        <taxon>Gammaproteobacteria</taxon>
        <taxon>Enterobacterales</taxon>
        <taxon>Enterobacteriaceae</taxon>
        <taxon>Citrobacter</taxon>
    </lineage>
</organism>
<sequence length="38" mass="4355">MLALDHVLPLRLRELSAFAEELKVFIPLRGLNRSCFAD</sequence>
<dbReference type="HOGENOM" id="CLU_217140_0_0_6"/>
<protein>
    <submittedName>
        <fullName evidence="1">Uncharacterized protein</fullName>
    </submittedName>
</protein>
<dbReference type="KEGG" id="cro:ROD_14611"/>
<dbReference type="STRING" id="637910.ROD_14611"/>
<evidence type="ECO:0000313" key="1">
    <source>
        <dbReference type="EMBL" id="CBG88224.1"/>
    </source>
</evidence>
<dbReference type="Proteomes" id="UP000001889">
    <property type="component" value="Chromosome"/>
</dbReference>
<dbReference type="EMBL" id="FN543502">
    <property type="protein sequence ID" value="CBG88224.1"/>
    <property type="molecule type" value="Genomic_DNA"/>
</dbReference>
<accession>D2TI98</accession>